<organism evidence="1 2">
    <name type="scientific">Sphingomonas cavernae</name>
    <dbReference type="NCBI Taxonomy" id="2320861"/>
    <lineage>
        <taxon>Bacteria</taxon>
        <taxon>Pseudomonadati</taxon>
        <taxon>Pseudomonadota</taxon>
        <taxon>Alphaproteobacteria</taxon>
        <taxon>Sphingomonadales</taxon>
        <taxon>Sphingomonadaceae</taxon>
        <taxon>Sphingomonas</taxon>
    </lineage>
</organism>
<dbReference type="Pfam" id="PF08713">
    <property type="entry name" value="DNA_alkylation"/>
    <property type="match status" value="1"/>
</dbReference>
<dbReference type="EMBL" id="QYUM01000002">
    <property type="protein sequence ID" value="RJF94001.1"/>
    <property type="molecule type" value="Genomic_DNA"/>
</dbReference>
<accession>A0A418WRZ3</accession>
<comment type="caution">
    <text evidence="1">The sequence shown here is derived from an EMBL/GenBank/DDBJ whole genome shotgun (WGS) entry which is preliminary data.</text>
</comment>
<dbReference type="PANTHER" id="PTHR41291">
    <property type="entry name" value="DNA ALKYLATION REPAIR PROTEIN"/>
    <property type="match status" value="1"/>
</dbReference>
<sequence>MPARSVELPVDQAVRLAVATFEAEADPAYRDSLGPRYGIHANDAYGVKMASIQKLAKSLGRSQALADALWATRCYEARMLCAYVDDIEAVTPDRMDRWAADFDNWAVCDTLCFSLWDRTPHAFDRIHAWASRDEEFVKRASFALLASVALHGKGLLDDPFLDALTLIEPAAEDDRNFVKKGVNWALRAVGGRRRILNDEAIRIAERLAASNAPTPRWVGKDALKALTSPQLQERLAKKPS</sequence>
<evidence type="ECO:0000313" key="1">
    <source>
        <dbReference type="EMBL" id="RJF94001.1"/>
    </source>
</evidence>
<dbReference type="Proteomes" id="UP000286100">
    <property type="component" value="Unassembled WGS sequence"/>
</dbReference>
<dbReference type="OrthoDB" id="7345147at2"/>
<protein>
    <submittedName>
        <fullName evidence="1">DNA alkylation repair protein</fullName>
    </submittedName>
</protein>
<evidence type="ECO:0000313" key="2">
    <source>
        <dbReference type="Proteomes" id="UP000286100"/>
    </source>
</evidence>
<dbReference type="RefSeq" id="WP_119760610.1">
    <property type="nucleotide sequence ID" value="NZ_QYUM01000002.1"/>
</dbReference>
<dbReference type="Gene3D" id="1.25.10.90">
    <property type="match status" value="1"/>
</dbReference>
<gene>
    <name evidence="1" type="ORF">D3876_06960</name>
</gene>
<proteinExistence type="predicted"/>
<reference evidence="1 2" key="1">
    <citation type="submission" date="2018-09" db="EMBL/GenBank/DDBJ databases">
        <authorList>
            <person name="Zhu H."/>
        </authorList>
    </citation>
    <scope>NUCLEOTIDE SEQUENCE [LARGE SCALE GENOMIC DNA]</scope>
    <source>
        <strain evidence="1 2">K2R01-6</strain>
    </source>
</reference>
<dbReference type="InterPro" id="IPR014825">
    <property type="entry name" value="DNA_alkylation"/>
</dbReference>
<name>A0A418WRZ3_9SPHN</name>
<dbReference type="InterPro" id="IPR016024">
    <property type="entry name" value="ARM-type_fold"/>
</dbReference>
<dbReference type="AlphaFoldDB" id="A0A418WRZ3"/>
<dbReference type="CDD" id="cd06561">
    <property type="entry name" value="AlkD_like"/>
    <property type="match status" value="1"/>
</dbReference>
<dbReference type="SUPFAM" id="SSF48371">
    <property type="entry name" value="ARM repeat"/>
    <property type="match status" value="1"/>
</dbReference>
<dbReference type="PANTHER" id="PTHR41291:SF1">
    <property type="entry name" value="DNA ALKYLATION REPAIR PROTEIN"/>
    <property type="match status" value="1"/>
</dbReference>
<keyword evidence="2" id="KW-1185">Reference proteome</keyword>